<evidence type="ECO:0000313" key="3">
    <source>
        <dbReference type="Proteomes" id="UP000426027"/>
    </source>
</evidence>
<reference evidence="2 3" key="1">
    <citation type="submission" date="2019-11" db="EMBL/GenBank/DDBJ databases">
        <authorList>
            <person name="Im W.T."/>
        </authorList>
    </citation>
    <scope>NUCLEOTIDE SEQUENCE [LARGE SCALE GENOMIC DNA]</scope>
    <source>
        <strain evidence="2 3">SB-02</strain>
    </source>
</reference>
<name>A0A6I6G4B0_9BACT</name>
<evidence type="ECO:0000259" key="1">
    <source>
        <dbReference type="PROSITE" id="PS50943"/>
    </source>
</evidence>
<evidence type="ECO:0000313" key="2">
    <source>
        <dbReference type="EMBL" id="QGW26734.1"/>
    </source>
</evidence>
<dbReference type="RefSeq" id="WP_157475854.1">
    <property type="nucleotide sequence ID" value="NZ_CP046566.1"/>
</dbReference>
<sequence length="119" mass="13718">MFGQILSQMAYSKKKIATVGEQLRSEREVAKLSLREVGMHTGIDTSLLGKIERNERHPTKEQIKQLAAFFKINEKELIKELISDQLAFKILSEDIDIDTFRVAEDKVEYLKSNYDGKKN</sequence>
<dbReference type="PROSITE" id="PS50943">
    <property type="entry name" value="HTH_CROC1"/>
    <property type="match status" value="1"/>
</dbReference>
<dbReference type="InterPro" id="IPR001387">
    <property type="entry name" value="Cro/C1-type_HTH"/>
</dbReference>
<dbReference type="KEGG" id="fls:GLV81_00185"/>
<accession>A0A6I6G4B0</accession>
<dbReference type="EMBL" id="CP046566">
    <property type="protein sequence ID" value="QGW26734.1"/>
    <property type="molecule type" value="Genomic_DNA"/>
</dbReference>
<organism evidence="2 3">
    <name type="scientific">Phnomibacter ginsenosidimutans</name>
    <dbReference type="NCBI Taxonomy" id="2676868"/>
    <lineage>
        <taxon>Bacteria</taxon>
        <taxon>Pseudomonadati</taxon>
        <taxon>Bacteroidota</taxon>
        <taxon>Chitinophagia</taxon>
        <taxon>Chitinophagales</taxon>
        <taxon>Chitinophagaceae</taxon>
        <taxon>Phnomibacter</taxon>
    </lineage>
</organism>
<dbReference type="SUPFAM" id="SSF47413">
    <property type="entry name" value="lambda repressor-like DNA-binding domains"/>
    <property type="match status" value="1"/>
</dbReference>
<proteinExistence type="predicted"/>
<dbReference type="GO" id="GO:0003677">
    <property type="term" value="F:DNA binding"/>
    <property type="evidence" value="ECO:0007669"/>
    <property type="project" value="InterPro"/>
</dbReference>
<dbReference type="Gene3D" id="1.10.260.40">
    <property type="entry name" value="lambda repressor-like DNA-binding domains"/>
    <property type="match status" value="1"/>
</dbReference>
<dbReference type="Proteomes" id="UP000426027">
    <property type="component" value="Chromosome"/>
</dbReference>
<keyword evidence="3" id="KW-1185">Reference proteome</keyword>
<dbReference type="SMART" id="SM00530">
    <property type="entry name" value="HTH_XRE"/>
    <property type="match status" value="1"/>
</dbReference>
<gene>
    <name evidence="2" type="ORF">GLV81_00185</name>
</gene>
<feature type="domain" description="HTH cro/C1-type" evidence="1">
    <location>
        <begin position="23"/>
        <end position="77"/>
    </location>
</feature>
<dbReference type="AlphaFoldDB" id="A0A6I6G4B0"/>
<protein>
    <submittedName>
        <fullName evidence="2">Helix-turn-helix domain-containing protein</fullName>
    </submittedName>
</protein>
<dbReference type="CDD" id="cd00093">
    <property type="entry name" value="HTH_XRE"/>
    <property type="match status" value="1"/>
</dbReference>
<dbReference type="Pfam" id="PF12844">
    <property type="entry name" value="HTH_19"/>
    <property type="match status" value="1"/>
</dbReference>
<dbReference type="InterPro" id="IPR010982">
    <property type="entry name" value="Lambda_DNA-bd_dom_sf"/>
</dbReference>